<name>A0ABV8LLV7_9ACTN</name>
<evidence type="ECO:0000259" key="1">
    <source>
        <dbReference type="Pfam" id="PF13649"/>
    </source>
</evidence>
<keyword evidence="2" id="KW-0489">Methyltransferase</keyword>
<organism evidence="2 3">
    <name type="scientific">Hamadaea flava</name>
    <dbReference type="NCBI Taxonomy" id="1742688"/>
    <lineage>
        <taxon>Bacteria</taxon>
        <taxon>Bacillati</taxon>
        <taxon>Actinomycetota</taxon>
        <taxon>Actinomycetes</taxon>
        <taxon>Micromonosporales</taxon>
        <taxon>Micromonosporaceae</taxon>
        <taxon>Hamadaea</taxon>
    </lineage>
</organism>
<dbReference type="RefSeq" id="WP_253754640.1">
    <property type="nucleotide sequence ID" value="NZ_JAMZDZ010000001.1"/>
</dbReference>
<feature type="domain" description="Methyltransferase" evidence="1">
    <location>
        <begin position="44"/>
        <end position="133"/>
    </location>
</feature>
<dbReference type="Proteomes" id="UP001595816">
    <property type="component" value="Unassembled WGS sequence"/>
</dbReference>
<keyword evidence="2" id="KW-0808">Transferase</keyword>
<dbReference type="CDD" id="cd02440">
    <property type="entry name" value="AdoMet_MTases"/>
    <property type="match status" value="1"/>
</dbReference>
<dbReference type="EC" id="2.1.1.64" evidence="2"/>
<evidence type="ECO:0000313" key="3">
    <source>
        <dbReference type="Proteomes" id="UP001595816"/>
    </source>
</evidence>
<dbReference type="EMBL" id="JBHSAY010000006">
    <property type="protein sequence ID" value="MFC4131268.1"/>
    <property type="molecule type" value="Genomic_DNA"/>
</dbReference>
<evidence type="ECO:0000313" key="2">
    <source>
        <dbReference type="EMBL" id="MFC4131268.1"/>
    </source>
</evidence>
<dbReference type="PANTHER" id="PTHR42912">
    <property type="entry name" value="METHYLTRANSFERASE"/>
    <property type="match status" value="1"/>
</dbReference>
<protein>
    <submittedName>
        <fullName evidence="2">Class I SAM-dependent methyltransferase</fullName>
        <ecNumber evidence="2">2.1.1.222</ecNumber>
        <ecNumber evidence="2">2.1.1.64</ecNumber>
    </submittedName>
</protein>
<accession>A0ABV8LLV7</accession>
<dbReference type="GO" id="GO:0032259">
    <property type="term" value="P:methylation"/>
    <property type="evidence" value="ECO:0007669"/>
    <property type="project" value="UniProtKB-KW"/>
</dbReference>
<dbReference type="GO" id="GO:0102208">
    <property type="term" value="F:2-polyprenyl-6-hydroxyphenol methylase activity"/>
    <property type="evidence" value="ECO:0007669"/>
    <property type="project" value="UniProtKB-EC"/>
</dbReference>
<comment type="caution">
    <text evidence="2">The sequence shown here is derived from an EMBL/GenBank/DDBJ whole genome shotgun (WGS) entry which is preliminary data.</text>
</comment>
<sequence length="211" mass="22604">MNTRRSYDIVADRYAAEIDDELLAKPWDRALLGAFAEQAAGGPVLDVGCGPGHVTAYLAGWGLDVFGLDLSTGMGAVARRTTSLPFATADMTALPIRSGAIAGVVCLYAVIHLDPAARAAAYAEFARVLQPGGLAMVAFHVEDASTRMGGRKTVTDWWDHEVELTFHYLDPAAETAALTQAGFELVGRFDRAPHPGTEHQSHRSCLLARRP</sequence>
<dbReference type="SUPFAM" id="SSF53335">
    <property type="entry name" value="S-adenosyl-L-methionine-dependent methyltransferases"/>
    <property type="match status" value="1"/>
</dbReference>
<dbReference type="GO" id="GO:0061542">
    <property type="term" value="F:3-demethylubiquinol 3-O-methyltransferase activity"/>
    <property type="evidence" value="ECO:0007669"/>
    <property type="project" value="UniProtKB-EC"/>
</dbReference>
<proteinExistence type="predicted"/>
<dbReference type="Pfam" id="PF13649">
    <property type="entry name" value="Methyltransf_25"/>
    <property type="match status" value="1"/>
</dbReference>
<dbReference type="EC" id="2.1.1.222" evidence="2"/>
<dbReference type="Gene3D" id="3.40.50.150">
    <property type="entry name" value="Vaccinia Virus protein VP39"/>
    <property type="match status" value="1"/>
</dbReference>
<dbReference type="InterPro" id="IPR041698">
    <property type="entry name" value="Methyltransf_25"/>
</dbReference>
<gene>
    <name evidence="2" type="ORF">ACFOZ4_11705</name>
</gene>
<dbReference type="InterPro" id="IPR050508">
    <property type="entry name" value="Methyltransf_Superfamily"/>
</dbReference>
<reference evidence="3" key="1">
    <citation type="journal article" date="2019" name="Int. J. Syst. Evol. Microbiol.">
        <title>The Global Catalogue of Microorganisms (GCM) 10K type strain sequencing project: providing services to taxonomists for standard genome sequencing and annotation.</title>
        <authorList>
            <consortium name="The Broad Institute Genomics Platform"/>
            <consortium name="The Broad Institute Genome Sequencing Center for Infectious Disease"/>
            <person name="Wu L."/>
            <person name="Ma J."/>
        </authorList>
    </citation>
    <scope>NUCLEOTIDE SEQUENCE [LARGE SCALE GENOMIC DNA]</scope>
    <source>
        <strain evidence="3">CGMCC 4.7289</strain>
    </source>
</reference>
<dbReference type="InterPro" id="IPR029063">
    <property type="entry name" value="SAM-dependent_MTases_sf"/>
</dbReference>
<keyword evidence="3" id="KW-1185">Reference proteome</keyword>